<evidence type="ECO:0000259" key="1">
    <source>
        <dbReference type="Pfam" id="PF13468"/>
    </source>
</evidence>
<dbReference type="Pfam" id="PF13468">
    <property type="entry name" value="Glyoxalase_3"/>
    <property type="match status" value="1"/>
</dbReference>
<organism evidence="2 3">
    <name type="scientific">Falsibacillus albus</name>
    <dbReference type="NCBI Taxonomy" id="2478915"/>
    <lineage>
        <taxon>Bacteria</taxon>
        <taxon>Bacillati</taxon>
        <taxon>Bacillota</taxon>
        <taxon>Bacilli</taxon>
        <taxon>Bacillales</taxon>
        <taxon>Bacillaceae</taxon>
        <taxon>Falsibacillus</taxon>
    </lineage>
</organism>
<dbReference type="PANTHER" id="PTHR40265:SF1">
    <property type="entry name" value="GLYOXALASE-LIKE DOMAIN-CONTAINING PROTEIN"/>
    <property type="match status" value="1"/>
</dbReference>
<protein>
    <submittedName>
        <fullName evidence="2">VOC family protein</fullName>
    </submittedName>
</protein>
<gene>
    <name evidence="2" type="ORF">D9X91_10215</name>
</gene>
<sequence>MNLRLDHIVHFVYEDIDLPIKFLDSKGLHAVRGGRHAAWGTENSIFHAGLSYIEFLRIIDQDKSMAADNPLIAILASDKRAGDGLGQICFRTDDILRLKSDLNRKKVKTSTIINGQRLQENGQLLKWKMLFIVGGNQKNLPMPFFIEWEESDDSRMQRLINQGILQPQNKELSIHAILIAVRSVAKTVEEWAGIFDLDMDDMVIDDPEWGAKRKAFTLGDANLVFLEPFRNSPLTKILESKGERPVAIQFSPGIFSTYTEFLGAYYR</sequence>
<keyword evidence="3" id="KW-1185">Reference proteome</keyword>
<dbReference type="SUPFAM" id="SSF54593">
    <property type="entry name" value="Glyoxalase/Bleomycin resistance protein/Dihydroxybiphenyl dioxygenase"/>
    <property type="match status" value="1"/>
</dbReference>
<dbReference type="AlphaFoldDB" id="A0A3L7JXE0"/>
<comment type="caution">
    <text evidence="2">The sequence shown here is derived from an EMBL/GenBank/DDBJ whole genome shotgun (WGS) entry which is preliminary data.</text>
</comment>
<dbReference type="InterPro" id="IPR029068">
    <property type="entry name" value="Glyas_Bleomycin-R_OHBP_Dase"/>
</dbReference>
<dbReference type="PANTHER" id="PTHR40265">
    <property type="entry name" value="BLL2707 PROTEIN"/>
    <property type="match status" value="1"/>
</dbReference>
<dbReference type="Gene3D" id="3.10.180.10">
    <property type="entry name" value="2,3-Dihydroxybiphenyl 1,2-Dioxygenase, domain 1"/>
    <property type="match status" value="1"/>
</dbReference>
<accession>A0A3L7JXE0</accession>
<reference evidence="2 3" key="1">
    <citation type="submission" date="2018-10" db="EMBL/GenBank/DDBJ databases">
        <title>Falsibacillus sp. genome draft.</title>
        <authorList>
            <person name="Shi S."/>
        </authorList>
    </citation>
    <scope>NUCLEOTIDE SEQUENCE [LARGE SCALE GENOMIC DNA]</scope>
    <source>
        <strain evidence="2 3">GY 10110</strain>
    </source>
</reference>
<dbReference type="Proteomes" id="UP000276770">
    <property type="component" value="Unassembled WGS sequence"/>
</dbReference>
<name>A0A3L7JXE0_9BACI</name>
<dbReference type="InterPro" id="IPR025870">
    <property type="entry name" value="Glyoxalase-like_dom"/>
</dbReference>
<evidence type="ECO:0000313" key="2">
    <source>
        <dbReference type="EMBL" id="RLQ95403.1"/>
    </source>
</evidence>
<dbReference type="RefSeq" id="WP_121680518.1">
    <property type="nucleotide sequence ID" value="NZ_RCVZ01000006.1"/>
</dbReference>
<proteinExistence type="predicted"/>
<evidence type="ECO:0000313" key="3">
    <source>
        <dbReference type="Proteomes" id="UP000276770"/>
    </source>
</evidence>
<dbReference type="OrthoDB" id="9111355at2"/>
<feature type="domain" description="Glyoxalase-like" evidence="1">
    <location>
        <begin position="5"/>
        <end position="193"/>
    </location>
</feature>
<dbReference type="EMBL" id="RCVZ01000006">
    <property type="protein sequence ID" value="RLQ95403.1"/>
    <property type="molecule type" value="Genomic_DNA"/>
</dbReference>